<dbReference type="PANTHER" id="PTHR11486">
    <property type="entry name" value="FIBROBLAST GROWTH FACTOR"/>
    <property type="match status" value="1"/>
</dbReference>
<dbReference type="PRINTS" id="PR00262">
    <property type="entry name" value="IL1HBGF"/>
</dbReference>
<dbReference type="InterPro" id="IPR002209">
    <property type="entry name" value="Fibroblast_GF_fam"/>
</dbReference>
<dbReference type="OrthoDB" id="5978641at2759"/>
<proteinExistence type="inferred from homology"/>
<dbReference type="AlphaFoldDB" id="A0A7D9IDY2"/>
<dbReference type="InterPro" id="IPR008996">
    <property type="entry name" value="IL1/FGF"/>
</dbReference>
<reference evidence="2" key="1">
    <citation type="submission" date="2020-04" db="EMBL/GenBank/DDBJ databases">
        <authorList>
            <person name="Alioto T."/>
            <person name="Alioto T."/>
            <person name="Gomez Garrido J."/>
        </authorList>
    </citation>
    <scope>NUCLEOTIDE SEQUENCE</scope>
    <source>
        <strain evidence="2">A484AB</strain>
    </source>
</reference>
<dbReference type="Proteomes" id="UP001152795">
    <property type="component" value="Unassembled WGS sequence"/>
</dbReference>
<accession>A0A7D9IDY2</accession>
<keyword evidence="3" id="KW-1185">Reference proteome</keyword>
<evidence type="ECO:0000313" key="3">
    <source>
        <dbReference type="Proteomes" id="UP001152795"/>
    </source>
</evidence>
<dbReference type="EMBL" id="CACRXK020004700">
    <property type="protein sequence ID" value="CAB4003699.1"/>
    <property type="molecule type" value="Genomic_DNA"/>
</dbReference>
<evidence type="ECO:0000313" key="2">
    <source>
        <dbReference type="EMBL" id="CAB4003699.1"/>
    </source>
</evidence>
<comment type="similarity">
    <text evidence="1">Belongs to the heparin-binding growth factors family.</text>
</comment>
<dbReference type="CDD" id="cd00058">
    <property type="entry name" value="beta-trefoil_FGF"/>
    <property type="match status" value="1"/>
</dbReference>
<gene>
    <name evidence="2" type="ORF">PACLA_8A021654</name>
</gene>
<name>A0A7D9IDY2_PARCT</name>
<protein>
    <submittedName>
        <fullName evidence="2">Fibroblast growth factor 3</fullName>
    </submittedName>
</protein>
<sequence length="174" mass="19063">MVLQIKISLSSSRIFLATPPLRNIRMVLLLTLFLLYELSSTVEAKALPTKADNVTVVTKTGKHLTIGKQGITGEHSSNPYAKIKIYTVDFNGKIAIKAVKMQKYLAMDKTGKVYLAASVTNEAVFVEKKHKSGFNSIHSEPHSTKYLAISGTGSVSGITNTKTDDTLFIYLRIA</sequence>
<dbReference type="Pfam" id="PF00167">
    <property type="entry name" value="FGF"/>
    <property type="match status" value="1"/>
</dbReference>
<dbReference type="InterPro" id="IPR056378">
    <property type="entry name" value="Let-756-like_FGF"/>
</dbReference>
<dbReference type="GO" id="GO:0008083">
    <property type="term" value="F:growth factor activity"/>
    <property type="evidence" value="ECO:0007669"/>
    <property type="project" value="InterPro"/>
</dbReference>
<organism evidence="2 3">
    <name type="scientific">Paramuricea clavata</name>
    <name type="common">Red gorgonian</name>
    <name type="synonym">Violescent sea-whip</name>
    <dbReference type="NCBI Taxonomy" id="317549"/>
    <lineage>
        <taxon>Eukaryota</taxon>
        <taxon>Metazoa</taxon>
        <taxon>Cnidaria</taxon>
        <taxon>Anthozoa</taxon>
        <taxon>Octocorallia</taxon>
        <taxon>Malacalcyonacea</taxon>
        <taxon>Plexauridae</taxon>
        <taxon>Paramuricea</taxon>
    </lineage>
</organism>
<dbReference type="Gene3D" id="2.80.10.50">
    <property type="match status" value="1"/>
</dbReference>
<evidence type="ECO:0000256" key="1">
    <source>
        <dbReference type="ARBA" id="ARBA00007936"/>
    </source>
</evidence>
<dbReference type="SMART" id="SM00442">
    <property type="entry name" value="FGF"/>
    <property type="match status" value="1"/>
</dbReference>
<comment type="caution">
    <text evidence="2">The sequence shown here is derived from an EMBL/GenBank/DDBJ whole genome shotgun (WGS) entry which is preliminary data.</text>
</comment>
<dbReference type="SUPFAM" id="SSF50353">
    <property type="entry name" value="Cytokine"/>
    <property type="match status" value="1"/>
</dbReference>